<dbReference type="EMBL" id="BGZK01000703">
    <property type="protein sequence ID" value="GBP56891.1"/>
    <property type="molecule type" value="Genomic_DNA"/>
</dbReference>
<accession>A0A4C1WZR8</accession>
<feature type="compositionally biased region" description="Polar residues" evidence="1">
    <location>
        <begin position="19"/>
        <end position="34"/>
    </location>
</feature>
<organism evidence="2 3">
    <name type="scientific">Eumeta variegata</name>
    <name type="common">Bagworm moth</name>
    <name type="synonym">Eumeta japonica</name>
    <dbReference type="NCBI Taxonomy" id="151549"/>
    <lineage>
        <taxon>Eukaryota</taxon>
        <taxon>Metazoa</taxon>
        <taxon>Ecdysozoa</taxon>
        <taxon>Arthropoda</taxon>
        <taxon>Hexapoda</taxon>
        <taxon>Insecta</taxon>
        <taxon>Pterygota</taxon>
        <taxon>Neoptera</taxon>
        <taxon>Endopterygota</taxon>
        <taxon>Lepidoptera</taxon>
        <taxon>Glossata</taxon>
        <taxon>Ditrysia</taxon>
        <taxon>Tineoidea</taxon>
        <taxon>Psychidae</taxon>
        <taxon>Oiketicinae</taxon>
        <taxon>Eumeta</taxon>
    </lineage>
</organism>
<evidence type="ECO:0000313" key="2">
    <source>
        <dbReference type="EMBL" id="GBP56891.1"/>
    </source>
</evidence>
<gene>
    <name evidence="2" type="ORF">EVAR_41640_1</name>
</gene>
<keyword evidence="3" id="KW-1185">Reference proteome</keyword>
<dbReference type="Proteomes" id="UP000299102">
    <property type="component" value="Unassembled WGS sequence"/>
</dbReference>
<evidence type="ECO:0000256" key="1">
    <source>
        <dbReference type="SAM" id="MobiDB-lite"/>
    </source>
</evidence>
<sequence length="93" mass="10613">MRRESLSAFFLSEFRKQNSTGRRAFQNAPSPTQSERSRPPARIYVRGVRLSRSFVSKLKLAIFSCFARINAIPESLLFWMGNVEGKFGARARA</sequence>
<reference evidence="2 3" key="1">
    <citation type="journal article" date="2019" name="Commun. Biol.">
        <title>The bagworm genome reveals a unique fibroin gene that provides high tensile strength.</title>
        <authorList>
            <person name="Kono N."/>
            <person name="Nakamura H."/>
            <person name="Ohtoshi R."/>
            <person name="Tomita M."/>
            <person name="Numata K."/>
            <person name="Arakawa K."/>
        </authorList>
    </citation>
    <scope>NUCLEOTIDE SEQUENCE [LARGE SCALE GENOMIC DNA]</scope>
</reference>
<feature type="region of interest" description="Disordered" evidence="1">
    <location>
        <begin position="19"/>
        <end position="39"/>
    </location>
</feature>
<proteinExistence type="predicted"/>
<evidence type="ECO:0000313" key="3">
    <source>
        <dbReference type="Proteomes" id="UP000299102"/>
    </source>
</evidence>
<name>A0A4C1WZR8_EUMVA</name>
<comment type="caution">
    <text evidence="2">The sequence shown here is derived from an EMBL/GenBank/DDBJ whole genome shotgun (WGS) entry which is preliminary data.</text>
</comment>
<dbReference type="AlphaFoldDB" id="A0A4C1WZR8"/>
<protein>
    <submittedName>
        <fullName evidence="2">Uncharacterized protein</fullName>
    </submittedName>
</protein>